<gene>
    <name evidence="2" type="ORF">LX80_01818</name>
</gene>
<organism evidence="2 3">
    <name type="scientific">Hydrotalea sandarakina</name>
    <dbReference type="NCBI Taxonomy" id="1004304"/>
    <lineage>
        <taxon>Bacteria</taxon>
        <taxon>Pseudomonadati</taxon>
        <taxon>Bacteroidota</taxon>
        <taxon>Chitinophagia</taxon>
        <taxon>Chitinophagales</taxon>
        <taxon>Chitinophagaceae</taxon>
        <taxon>Hydrotalea</taxon>
    </lineage>
</organism>
<keyword evidence="1" id="KW-1133">Transmembrane helix</keyword>
<keyword evidence="3" id="KW-1185">Reference proteome</keyword>
<keyword evidence="1" id="KW-0812">Transmembrane</keyword>
<dbReference type="EMBL" id="QKZV01000005">
    <property type="protein sequence ID" value="PZX62336.1"/>
    <property type="molecule type" value="Genomic_DNA"/>
</dbReference>
<reference evidence="2 3" key="1">
    <citation type="submission" date="2018-06" db="EMBL/GenBank/DDBJ databases">
        <title>Genomic Encyclopedia of Archaeal and Bacterial Type Strains, Phase II (KMG-II): from individual species to whole genera.</title>
        <authorList>
            <person name="Goeker M."/>
        </authorList>
    </citation>
    <scope>NUCLEOTIDE SEQUENCE [LARGE SCALE GENOMIC DNA]</scope>
    <source>
        <strain evidence="2 3">DSM 23241</strain>
    </source>
</reference>
<evidence type="ECO:0000256" key="1">
    <source>
        <dbReference type="SAM" id="Phobius"/>
    </source>
</evidence>
<evidence type="ECO:0000313" key="3">
    <source>
        <dbReference type="Proteomes" id="UP000249720"/>
    </source>
</evidence>
<dbReference type="OrthoDB" id="2079210at2"/>
<keyword evidence="1" id="KW-0472">Membrane</keyword>
<name>A0A2W7RU21_9BACT</name>
<evidence type="ECO:0000313" key="2">
    <source>
        <dbReference type="EMBL" id="PZX62336.1"/>
    </source>
</evidence>
<feature type="transmembrane region" description="Helical" evidence="1">
    <location>
        <begin position="448"/>
        <end position="467"/>
    </location>
</feature>
<dbReference type="Pfam" id="PF13584">
    <property type="entry name" value="BatD"/>
    <property type="match status" value="2"/>
</dbReference>
<dbReference type="PANTHER" id="PTHR40940">
    <property type="entry name" value="PROTEIN BATD-RELATED"/>
    <property type="match status" value="1"/>
</dbReference>
<sequence length="581" mass="64883">MRYVFKYSLPIVLILLLPISLLAQSTFEINTPYNTIGLQETLQVSYTYKGEASMNNWVAPVFNNWRIISGPFFQIQHVSINGNQKTETTISYELQPLKTGNIEIPAGELHLSSTNIRCKPITILVQKNVPAGRRQQSGLQMPGGFFESDVTDEPTETERNAIVSPGEDVAKKMKDNIFIRVETSKTNCVVGEPVLVTYTLYSRLRTSSKLVQQPVFNGCTVYEMTTQDLRSETKLLNGKKYSTYIIRKVQLIPLTAGTINLGIAKVENTVNFYRVNNNTIQQTFEYSSICSSEPAEINVTNLPTYKGTANFSGAIGNFTINARVDKKTDTAGDVNKLIIEVTGSGNFSSVTLPQVQWPKGVEHFNSSEETDVNKLIYPAAGTKTFTIPFTCKQQGTTVIPAIHYNFYNTETGSYTTIETTPIEIKVNPPLKNFINPDLYSEGNTNSRYIWIIPGIGLILAIGWWIFYKKEKNTKPNVISNNNVINIKTDIQQANAVTPNNLIEPAKPESIYELLTIPDDIAFFKAVISMLEKEISIEKDNGRKEALQELCAACNSALYAPQSNANRYDVAEQLKILFIHPA</sequence>
<dbReference type="RefSeq" id="WP_111295480.1">
    <property type="nucleotide sequence ID" value="NZ_QKZV01000005.1"/>
</dbReference>
<comment type="caution">
    <text evidence="2">The sequence shown here is derived from an EMBL/GenBank/DDBJ whole genome shotgun (WGS) entry which is preliminary data.</text>
</comment>
<dbReference type="InterPro" id="IPR025738">
    <property type="entry name" value="BatD"/>
</dbReference>
<dbReference type="AlphaFoldDB" id="A0A2W7RU21"/>
<dbReference type="PANTHER" id="PTHR40940:SF2">
    <property type="entry name" value="BATD"/>
    <property type="match status" value="1"/>
</dbReference>
<dbReference type="Proteomes" id="UP000249720">
    <property type="component" value="Unassembled WGS sequence"/>
</dbReference>
<proteinExistence type="predicted"/>
<accession>A0A2W7RU21</accession>
<protein>
    <submittedName>
        <fullName evidence="2">Oxygen tolerance protein BatD</fullName>
    </submittedName>
</protein>